<dbReference type="AlphaFoldDB" id="A0A3B0PLY9"/>
<sequence length="86" mass="9922">MLKIKIHSKSIVNFTGLTCINVDNTTKYLQKLFQYETTNSENVLLIDGINISIKDCLIISPLTKMETLYNFTAKSILNKMVNNYDW</sequence>
<keyword evidence="2" id="KW-1185">Reference proteome</keyword>
<gene>
    <name evidence="1" type="ORF">NCTC10132_00134</name>
</gene>
<accession>A0A3B0PLY9</accession>
<dbReference type="EMBL" id="LS991951">
    <property type="protein sequence ID" value="SYV96800.1"/>
    <property type="molecule type" value="Genomic_DNA"/>
</dbReference>
<evidence type="ECO:0000313" key="1">
    <source>
        <dbReference type="EMBL" id="SYV96800.1"/>
    </source>
</evidence>
<name>A0A3B0PLY9_9BACT</name>
<protein>
    <submittedName>
        <fullName evidence="1">Uncharacterized protein</fullName>
    </submittedName>
</protein>
<dbReference type="KEGG" id="medw:NCTC10132_00134"/>
<proteinExistence type="predicted"/>
<evidence type="ECO:0000313" key="2">
    <source>
        <dbReference type="Proteomes" id="UP000257559"/>
    </source>
</evidence>
<feature type="non-terminal residue" evidence="1">
    <location>
        <position position="86"/>
    </location>
</feature>
<dbReference type="Proteomes" id="UP000257559">
    <property type="component" value="Chromosome"/>
</dbReference>
<organism evidence="1 2">
    <name type="scientific">Mycoplasmopsis edwardii</name>
    <dbReference type="NCBI Taxonomy" id="53558"/>
    <lineage>
        <taxon>Bacteria</taxon>
        <taxon>Bacillati</taxon>
        <taxon>Mycoplasmatota</taxon>
        <taxon>Mycoplasmoidales</taxon>
        <taxon>Metamycoplasmataceae</taxon>
        <taxon>Mycoplasmopsis</taxon>
    </lineage>
</organism>
<reference evidence="2" key="1">
    <citation type="submission" date="2018-06" db="EMBL/GenBank/DDBJ databases">
        <authorList>
            <consortium name="Pathogen Informatics"/>
        </authorList>
    </citation>
    <scope>NUCLEOTIDE SEQUENCE [LARGE SCALE GENOMIC DNA]</scope>
    <source>
        <strain evidence="2">NCTC10132</strain>
    </source>
</reference>